<dbReference type="Proteomes" id="UP001596060">
    <property type="component" value="Unassembled WGS sequence"/>
</dbReference>
<evidence type="ECO:0000313" key="5">
    <source>
        <dbReference type="EMBL" id="MFC5506998.1"/>
    </source>
</evidence>
<dbReference type="InterPro" id="IPR033891">
    <property type="entry name" value="TTC38"/>
</dbReference>
<accession>A0ABW0P493</accession>
<keyword evidence="4" id="KW-0802">TPR repeat</keyword>
<dbReference type="SUPFAM" id="SSF48452">
    <property type="entry name" value="TPR-like"/>
    <property type="match status" value="1"/>
</dbReference>
<dbReference type="EMBL" id="JBHSLU010000060">
    <property type="protein sequence ID" value="MFC5506998.1"/>
    <property type="molecule type" value="Genomic_DNA"/>
</dbReference>
<organism evidence="5 6">
    <name type="scientific">Bosea massiliensis</name>
    <dbReference type="NCBI Taxonomy" id="151419"/>
    <lineage>
        <taxon>Bacteria</taxon>
        <taxon>Pseudomonadati</taxon>
        <taxon>Pseudomonadota</taxon>
        <taxon>Alphaproteobacteria</taxon>
        <taxon>Hyphomicrobiales</taxon>
        <taxon>Boseaceae</taxon>
        <taxon>Bosea</taxon>
    </lineage>
</organism>
<comment type="similarity">
    <text evidence="1">Belongs to the TTC38 family.</text>
</comment>
<reference evidence="6" key="1">
    <citation type="journal article" date="2019" name="Int. J. Syst. Evol. Microbiol.">
        <title>The Global Catalogue of Microorganisms (GCM) 10K type strain sequencing project: providing services to taxonomists for standard genome sequencing and annotation.</title>
        <authorList>
            <consortium name="The Broad Institute Genomics Platform"/>
            <consortium name="The Broad Institute Genome Sequencing Center for Infectious Disease"/>
            <person name="Wu L."/>
            <person name="Ma J."/>
        </authorList>
    </citation>
    <scope>NUCLEOTIDE SEQUENCE [LARGE SCALE GENOMIC DNA]</scope>
    <source>
        <strain evidence="6">CCUG 43117</strain>
    </source>
</reference>
<dbReference type="RefSeq" id="WP_377817304.1">
    <property type="nucleotide sequence ID" value="NZ_JBHSLU010000060.1"/>
</dbReference>
<name>A0ABW0P493_9HYPH</name>
<evidence type="ECO:0000256" key="3">
    <source>
        <dbReference type="ARBA" id="ARBA00022737"/>
    </source>
</evidence>
<gene>
    <name evidence="5" type="ORF">ACFPN9_17315</name>
</gene>
<protein>
    <recommendedName>
        <fullName evidence="2">Tetratricopeptide repeat protein 38</fullName>
    </recommendedName>
</protein>
<evidence type="ECO:0000256" key="1">
    <source>
        <dbReference type="ARBA" id="ARBA00005857"/>
    </source>
</evidence>
<dbReference type="InterPro" id="IPR011990">
    <property type="entry name" value="TPR-like_helical_dom_sf"/>
</dbReference>
<evidence type="ECO:0000256" key="2">
    <source>
        <dbReference type="ARBA" id="ARBA00019992"/>
    </source>
</evidence>
<keyword evidence="3" id="KW-0677">Repeat</keyword>
<evidence type="ECO:0000256" key="4">
    <source>
        <dbReference type="ARBA" id="ARBA00022803"/>
    </source>
</evidence>
<comment type="caution">
    <text evidence="5">The sequence shown here is derived from an EMBL/GenBank/DDBJ whole genome shotgun (WGS) entry which is preliminary data.</text>
</comment>
<keyword evidence="6" id="KW-1185">Reference proteome</keyword>
<dbReference type="CDD" id="cd05804">
    <property type="entry name" value="StaR_like"/>
    <property type="match status" value="1"/>
</dbReference>
<evidence type="ECO:0000313" key="6">
    <source>
        <dbReference type="Proteomes" id="UP001596060"/>
    </source>
</evidence>
<dbReference type="PANTHER" id="PTHR16263">
    <property type="entry name" value="TETRATRICOPEPTIDE REPEAT PROTEIN 38"/>
    <property type="match status" value="1"/>
</dbReference>
<sequence>MIDAFGSEHAVAQPAATAAFANAVHALASHRPHACAHLEDALQVAPTLTAAHALSGMAGVLLAGRASLDEAATRLQRARLSIDRNDGATAFERALVNALDNAVAGRLRAAADVLDDFLYREPNAFLAAKLSHALRFMTGDVDGMVSLTARLSSECERSNAGYGYLLGCHAFGLEEIGRLNEAERVGRAALEIAPDDAWGLHAVAHVFETRNQVAEGSGWLEAHRGVWTRCNNLSRHFSWHLALFALGRGDHESVLDIYDREVAGDLDGDFRDFANAASMLWRLRQAGIDPGETRWAALSEVAERHARNTTLVFGQLHFLLALIGAGRLDEAADLADFIHESGRSTTDQANVSRNVGAELASALVQAERGAGLQAPVGFLARRLHRLGGSHAQRDVFLQALARMAQEAGDAVGLRQVLAVRRRHKADDRPVTEWLARSN</sequence>
<dbReference type="Gene3D" id="1.25.40.10">
    <property type="entry name" value="Tetratricopeptide repeat domain"/>
    <property type="match status" value="1"/>
</dbReference>
<dbReference type="PANTHER" id="PTHR16263:SF4">
    <property type="entry name" value="TETRATRICOPEPTIDE REPEAT PROTEIN 38"/>
    <property type="match status" value="1"/>
</dbReference>
<proteinExistence type="inferred from homology"/>